<keyword evidence="2" id="KW-0479">Metal-binding</keyword>
<comment type="subcellular location">
    <subcellularLocation>
        <location evidence="1">Nucleus</location>
    </subcellularLocation>
</comment>
<dbReference type="PANTHER" id="PTHR46481">
    <property type="entry name" value="ZINC FINGER BED DOMAIN-CONTAINING PROTEIN 4"/>
    <property type="match status" value="1"/>
</dbReference>
<accession>A0A915CV50</accession>
<keyword evidence="5" id="KW-0539">Nucleus</keyword>
<organism evidence="7 8">
    <name type="scientific">Ditylenchus dipsaci</name>
    <dbReference type="NCBI Taxonomy" id="166011"/>
    <lineage>
        <taxon>Eukaryota</taxon>
        <taxon>Metazoa</taxon>
        <taxon>Ecdysozoa</taxon>
        <taxon>Nematoda</taxon>
        <taxon>Chromadorea</taxon>
        <taxon>Rhabditida</taxon>
        <taxon>Tylenchina</taxon>
        <taxon>Tylenchomorpha</taxon>
        <taxon>Sphaerularioidea</taxon>
        <taxon>Anguinidae</taxon>
        <taxon>Anguininae</taxon>
        <taxon>Ditylenchus</taxon>
    </lineage>
</organism>
<proteinExistence type="predicted"/>
<dbReference type="WBParaSite" id="jg12472">
    <property type="protein sequence ID" value="jg12472"/>
    <property type="gene ID" value="jg12472"/>
</dbReference>
<dbReference type="InterPro" id="IPR012337">
    <property type="entry name" value="RNaseH-like_sf"/>
</dbReference>
<dbReference type="AlphaFoldDB" id="A0A915CV50"/>
<keyword evidence="7" id="KW-1185">Reference proteome</keyword>
<evidence type="ECO:0000313" key="8">
    <source>
        <dbReference type="WBParaSite" id="jg12472"/>
    </source>
</evidence>
<dbReference type="InterPro" id="IPR052035">
    <property type="entry name" value="ZnF_BED_domain_contain"/>
</dbReference>
<evidence type="ECO:0000256" key="5">
    <source>
        <dbReference type="ARBA" id="ARBA00023242"/>
    </source>
</evidence>
<protein>
    <submittedName>
        <fullName evidence="8">Transposase</fullName>
    </submittedName>
</protein>
<dbReference type="GO" id="GO:0005634">
    <property type="term" value="C:nucleus"/>
    <property type="evidence" value="ECO:0007669"/>
    <property type="project" value="UniProtKB-SubCell"/>
</dbReference>
<evidence type="ECO:0000256" key="6">
    <source>
        <dbReference type="SAM" id="MobiDB-lite"/>
    </source>
</evidence>
<evidence type="ECO:0000256" key="4">
    <source>
        <dbReference type="ARBA" id="ARBA00022833"/>
    </source>
</evidence>
<sequence>MTLSINSNGSRNDEKLKREPFSIKHDSNTEKKAGFHMESISEKVNKDGVEMLSCSQCNQNFKSPSPSTVLKNHWQAKHKNIALACDIESIGSNVLPPNKSILSKKIEEAFSEVLAIPALPINIFLNPKMRKFIELLNQNFPLPKCHKTMKTILFRKSEEVIEKLKHQFSNLTIRPSITVDIWTDESLKNSYLGVTMHLIKVNSLQRVFLGLRHLKFSHTAEYIRAETEELLQVYGLDLSKVFKVVTDNGSNMKNAFMDETQLVTNADEFNDDDWMKMRTKTLTLFDAFPRRLSCFAHTLQLVLMKIFKKNLVQAPAFVKMAGFIRRFKYSSDAKTELFRSANKMLISPSSTRWGSSIEVIQVFLELKEYLTDIATKKHWPFPTSEEIQQLKNLSKLLKPFADMLRRVQAENTVTISSCVKYIRALFLWLEDCQASNEEPVLTDVFEDLKSQLKEYFKSLLNEILVSYDQIYMIACAVDPRMFGCLSDDEIAKVADWIRQMLPADEAKVQAVQYASKSNQNSTLDNLMSRVGRINETRNIRDPRQGKSKNWVTHALRNAQEVVGKQ</sequence>
<evidence type="ECO:0000256" key="3">
    <source>
        <dbReference type="ARBA" id="ARBA00022771"/>
    </source>
</evidence>
<feature type="compositionally biased region" description="Polar residues" evidence="6">
    <location>
        <begin position="1"/>
        <end position="10"/>
    </location>
</feature>
<feature type="compositionally biased region" description="Basic and acidic residues" evidence="6">
    <location>
        <begin position="11"/>
        <end position="32"/>
    </location>
</feature>
<keyword evidence="3" id="KW-0863">Zinc-finger</keyword>
<evidence type="ECO:0000256" key="2">
    <source>
        <dbReference type="ARBA" id="ARBA00022723"/>
    </source>
</evidence>
<name>A0A915CV50_9BILA</name>
<dbReference type="Proteomes" id="UP000887574">
    <property type="component" value="Unplaced"/>
</dbReference>
<evidence type="ECO:0000256" key="1">
    <source>
        <dbReference type="ARBA" id="ARBA00004123"/>
    </source>
</evidence>
<dbReference type="SUPFAM" id="SSF53098">
    <property type="entry name" value="Ribonuclease H-like"/>
    <property type="match status" value="1"/>
</dbReference>
<feature type="region of interest" description="Disordered" evidence="6">
    <location>
        <begin position="1"/>
        <end position="32"/>
    </location>
</feature>
<evidence type="ECO:0000313" key="7">
    <source>
        <dbReference type="Proteomes" id="UP000887574"/>
    </source>
</evidence>
<keyword evidence="4" id="KW-0862">Zinc</keyword>
<reference evidence="8" key="1">
    <citation type="submission" date="2022-11" db="UniProtKB">
        <authorList>
            <consortium name="WormBaseParasite"/>
        </authorList>
    </citation>
    <scope>IDENTIFICATION</scope>
</reference>
<dbReference type="PANTHER" id="PTHR46481:SF10">
    <property type="entry name" value="ZINC FINGER BED DOMAIN-CONTAINING PROTEIN 39"/>
    <property type="match status" value="1"/>
</dbReference>
<dbReference type="GO" id="GO:0008270">
    <property type="term" value="F:zinc ion binding"/>
    <property type="evidence" value="ECO:0007669"/>
    <property type="project" value="UniProtKB-KW"/>
</dbReference>